<dbReference type="AlphaFoldDB" id="A0A2P2J2I2"/>
<organism evidence="1">
    <name type="scientific">Rhizophora mucronata</name>
    <name type="common">Asiatic mangrove</name>
    <dbReference type="NCBI Taxonomy" id="61149"/>
    <lineage>
        <taxon>Eukaryota</taxon>
        <taxon>Viridiplantae</taxon>
        <taxon>Streptophyta</taxon>
        <taxon>Embryophyta</taxon>
        <taxon>Tracheophyta</taxon>
        <taxon>Spermatophyta</taxon>
        <taxon>Magnoliopsida</taxon>
        <taxon>eudicotyledons</taxon>
        <taxon>Gunneridae</taxon>
        <taxon>Pentapetalae</taxon>
        <taxon>rosids</taxon>
        <taxon>fabids</taxon>
        <taxon>Malpighiales</taxon>
        <taxon>Rhizophoraceae</taxon>
        <taxon>Rhizophora</taxon>
    </lineage>
</organism>
<reference evidence="1" key="1">
    <citation type="submission" date="2018-02" db="EMBL/GenBank/DDBJ databases">
        <title>Rhizophora mucronata_Transcriptome.</title>
        <authorList>
            <person name="Meera S.P."/>
            <person name="Sreeshan A."/>
            <person name="Augustine A."/>
        </authorList>
    </citation>
    <scope>NUCLEOTIDE SEQUENCE</scope>
    <source>
        <tissue evidence="1">Leaf</tissue>
    </source>
</reference>
<name>A0A2P2J2I2_RHIMU</name>
<proteinExistence type="predicted"/>
<protein>
    <submittedName>
        <fullName evidence="1">Uncharacterized protein</fullName>
    </submittedName>
</protein>
<evidence type="ECO:0000313" key="1">
    <source>
        <dbReference type="EMBL" id="MBW87706.1"/>
    </source>
</evidence>
<sequence>MNLKKKKKTSNNSNLRSGISILDAFQLHLHLVKFIQNDEVENSISWS</sequence>
<dbReference type="EMBL" id="GGEC01007223">
    <property type="protein sequence ID" value="MBW87706.1"/>
    <property type="molecule type" value="Transcribed_RNA"/>
</dbReference>
<accession>A0A2P2J2I2</accession>